<dbReference type="SUPFAM" id="SSF53335">
    <property type="entry name" value="S-adenosyl-L-methionine-dependent methyltransferases"/>
    <property type="match status" value="1"/>
</dbReference>
<dbReference type="GO" id="GO:0052908">
    <property type="term" value="F:16S rRNA (adenine(1518)-N(6)/adenine(1519)-N(6))-dimethyltransferase activity"/>
    <property type="evidence" value="ECO:0007669"/>
    <property type="project" value="UniProtKB-EC"/>
</dbReference>
<gene>
    <name evidence="8" type="primary">rsmA</name>
    <name evidence="8" type="ORF">OXIME_000041</name>
</gene>
<name>A0AAX4NE77_9ARCH</name>
<sequence>MTSINLYPKKYGQVLLKDKNIALKEVILLGDIMGRSVLEIGPGPGTLTEILLQKGSIVNAIEPDHQFYEILKLKFDTQLNGGSLKIEKNDFLELSGGTYDFIIGNIPYHISSPILFHLEKFHFMRSILMVQLEFAKRMVAQPGTDEYSRLSISTALRYKVKLEKVVKRGSFYPVPEVDSAIVSIEPNPVKWEYPPNLTNQILTEIFSQRRKKLKNIIKNLPEELMNKRADILTIEDLKKIMEIS</sequence>
<evidence type="ECO:0000256" key="1">
    <source>
        <dbReference type="ARBA" id="ARBA00022552"/>
    </source>
</evidence>
<evidence type="ECO:0000313" key="8">
    <source>
        <dbReference type="EMBL" id="WYX99509.1"/>
    </source>
</evidence>
<dbReference type="GeneID" id="95966765"/>
<feature type="binding site" evidence="6">
    <location>
        <position position="16"/>
    </location>
    <ligand>
        <name>S-adenosyl-L-methionine</name>
        <dbReference type="ChEBI" id="CHEBI:59789"/>
    </ligand>
</feature>
<accession>A0AAX4NE77</accession>
<evidence type="ECO:0000256" key="2">
    <source>
        <dbReference type="ARBA" id="ARBA00022603"/>
    </source>
</evidence>
<dbReference type="EC" id="2.1.1.182" evidence="8"/>
<keyword evidence="2 6" id="KW-0489">Methyltransferase</keyword>
<dbReference type="InterPro" id="IPR011530">
    <property type="entry name" value="rRNA_adenine_dimethylase"/>
</dbReference>
<keyword evidence="9" id="KW-1185">Reference proteome</keyword>
<dbReference type="InterPro" id="IPR020596">
    <property type="entry name" value="rRNA_Ade_Mease_Trfase_CS"/>
</dbReference>
<dbReference type="InterPro" id="IPR001737">
    <property type="entry name" value="KsgA/Erm"/>
</dbReference>
<dbReference type="PROSITE" id="PS01131">
    <property type="entry name" value="RRNA_A_DIMETH"/>
    <property type="match status" value="1"/>
</dbReference>
<evidence type="ECO:0000259" key="7">
    <source>
        <dbReference type="SMART" id="SM00650"/>
    </source>
</evidence>
<dbReference type="PANTHER" id="PTHR11727:SF7">
    <property type="entry name" value="DIMETHYLADENOSINE TRANSFERASE-RELATED"/>
    <property type="match status" value="1"/>
</dbReference>
<feature type="domain" description="Ribosomal RNA adenine methylase transferase N-terminal" evidence="7">
    <location>
        <begin position="22"/>
        <end position="188"/>
    </location>
</feature>
<proteinExistence type="inferred from homology"/>
<dbReference type="PANTHER" id="PTHR11727">
    <property type="entry name" value="DIMETHYLADENOSINE TRANSFERASE"/>
    <property type="match status" value="1"/>
</dbReference>
<dbReference type="PROSITE" id="PS51689">
    <property type="entry name" value="SAM_RNA_A_N6_MT"/>
    <property type="match status" value="1"/>
</dbReference>
<comment type="caution">
    <text evidence="6">Lacks conserved residue(s) required for the propagation of feature annotation.</text>
</comment>
<feature type="binding site" evidence="6">
    <location>
        <position position="62"/>
    </location>
    <ligand>
        <name>S-adenosyl-L-methionine</name>
        <dbReference type="ChEBI" id="CHEBI:59789"/>
    </ligand>
</feature>
<evidence type="ECO:0000256" key="5">
    <source>
        <dbReference type="ARBA" id="ARBA00022884"/>
    </source>
</evidence>
<dbReference type="EMBL" id="CP133772">
    <property type="protein sequence ID" value="WYX99509.1"/>
    <property type="molecule type" value="Genomic_DNA"/>
</dbReference>
<keyword evidence="1" id="KW-0698">rRNA processing</keyword>
<dbReference type="SMART" id="SM00650">
    <property type="entry name" value="rADc"/>
    <property type="match status" value="1"/>
</dbReference>
<feature type="binding site" evidence="6">
    <location>
        <position position="90"/>
    </location>
    <ligand>
        <name>S-adenosyl-L-methionine</name>
        <dbReference type="ChEBI" id="CHEBI:59789"/>
    </ligand>
</feature>
<keyword evidence="5 6" id="KW-0694">RNA-binding</keyword>
<protein>
    <submittedName>
        <fullName evidence="8">16S rRNA (Adenine(1518)-N(6)/adenine(1519)-N(6))-dimethyltransferase RsmA</fullName>
        <ecNumber evidence="8">2.1.1.182</ecNumber>
    </submittedName>
</protein>
<dbReference type="KEGG" id="omr:OXIME_000041"/>
<keyword evidence="4 6" id="KW-0949">S-adenosyl-L-methionine</keyword>
<dbReference type="InterPro" id="IPR029063">
    <property type="entry name" value="SAM-dependent_MTases_sf"/>
</dbReference>
<reference evidence="8 9" key="1">
    <citation type="submission" date="2023-09" db="EMBL/GenBank/DDBJ databases">
        <authorList>
            <person name="Golyshina O.V."/>
            <person name="Lunev E.A."/>
            <person name="Bargiela R."/>
            <person name="Gaines M.C."/>
            <person name="Daum B."/>
            <person name="Bale N.J."/>
            <person name="Koenen M."/>
            <person name="Sinninghe Damst J.S."/>
            <person name="Yakimov M."/>
            <person name="Golyshin P.N."/>
        </authorList>
    </citation>
    <scope>NUCLEOTIDE SEQUENCE [LARGE SCALE GENOMIC DNA]</scope>
    <source>
        <strain evidence="8 9">M1</strain>
    </source>
</reference>
<feature type="binding site" evidence="6">
    <location>
        <position position="105"/>
    </location>
    <ligand>
        <name>S-adenosyl-L-methionine</name>
        <dbReference type="ChEBI" id="CHEBI:59789"/>
    </ligand>
</feature>
<dbReference type="GO" id="GO:0003723">
    <property type="term" value="F:RNA binding"/>
    <property type="evidence" value="ECO:0007669"/>
    <property type="project" value="UniProtKB-UniRule"/>
</dbReference>
<dbReference type="AlphaFoldDB" id="A0AAX4NE77"/>
<evidence type="ECO:0000256" key="6">
    <source>
        <dbReference type="PROSITE-ProRule" id="PRU01026"/>
    </source>
</evidence>
<dbReference type="Proteomes" id="UP001451606">
    <property type="component" value="Chromosome"/>
</dbReference>
<keyword evidence="3 6" id="KW-0808">Transferase</keyword>
<organism evidence="8 9">
    <name type="scientific">Oxyplasma meridianum</name>
    <dbReference type="NCBI Taxonomy" id="3073602"/>
    <lineage>
        <taxon>Archaea</taxon>
        <taxon>Methanobacteriati</taxon>
        <taxon>Thermoplasmatota</taxon>
        <taxon>Thermoplasmata</taxon>
        <taxon>Thermoplasmatales</taxon>
        <taxon>Thermoplasmataceae</taxon>
        <taxon>Oxyplasma</taxon>
    </lineage>
</organism>
<feature type="binding site" evidence="6">
    <location>
        <position position="41"/>
    </location>
    <ligand>
        <name>S-adenosyl-L-methionine</name>
        <dbReference type="ChEBI" id="CHEBI:59789"/>
    </ligand>
</feature>
<dbReference type="NCBIfam" id="TIGR00755">
    <property type="entry name" value="ksgA"/>
    <property type="match status" value="1"/>
</dbReference>
<evidence type="ECO:0000313" key="9">
    <source>
        <dbReference type="Proteomes" id="UP001451606"/>
    </source>
</evidence>
<dbReference type="CDD" id="cd02440">
    <property type="entry name" value="AdoMet_MTases"/>
    <property type="match status" value="1"/>
</dbReference>
<evidence type="ECO:0000256" key="3">
    <source>
        <dbReference type="ARBA" id="ARBA00022679"/>
    </source>
</evidence>
<evidence type="ECO:0000256" key="4">
    <source>
        <dbReference type="ARBA" id="ARBA00022691"/>
    </source>
</evidence>
<comment type="similarity">
    <text evidence="6">Belongs to the class I-like SAM-binding methyltransferase superfamily. rRNA adenine N(6)-methyltransferase family.</text>
</comment>
<dbReference type="RefSeq" id="WP_393971483.1">
    <property type="nucleotide sequence ID" value="NZ_CP133772.1"/>
</dbReference>
<dbReference type="InterPro" id="IPR020598">
    <property type="entry name" value="rRNA_Ade_methylase_Trfase_N"/>
</dbReference>
<dbReference type="Gene3D" id="3.40.50.150">
    <property type="entry name" value="Vaccinia Virus protein VP39"/>
    <property type="match status" value="1"/>
</dbReference>
<dbReference type="Pfam" id="PF00398">
    <property type="entry name" value="RrnaAD"/>
    <property type="match status" value="1"/>
</dbReference>